<dbReference type="Proteomes" id="UP000621307">
    <property type="component" value="Unassembled WGS sequence"/>
</dbReference>
<accession>A0ABR8BM59</accession>
<evidence type="ECO:0000313" key="2">
    <source>
        <dbReference type="Proteomes" id="UP000621307"/>
    </source>
</evidence>
<protein>
    <submittedName>
        <fullName evidence="1">Uncharacterized protein</fullName>
    </submittedName>
</protein>
<sequence length="98" mass="11150">MSKLTGITNENEFYSNHYLDAILNDDIKGVAQRWREAAAENETKSPPELLGSLAASYFRFINNRTYALTKWQKSGLIKSIIYSLGIEQSEKSANPRQH</sequence>
<comment type="caution">
    <text evidence="1">The sequence shown here is derived from an EMBL/GenBank/DDBJ whole genome shotgun (WGS) entry which is preliminary data.</text>
</comment>
<proteinExistence type="predicted"/>
<keyword evidence="2" id="KW-1185">Reference proteome</keyword>
<feature type="non-terminal residue" evidence="1">
    <location>
        <position position="98"/>
    </location>
</feature>
<reference evidence="1 2" key="1">
    <citation type="journal article" date="2020" name="ISME J.">
        <title>Comparative genomics reveals insights into cyanobacterial evolution and habitat adaptation.</title>
        <authorList>
            <person name="Chen M.Y."/>
            <person name="Teng W.K."/>
            <person name="Zhao L."/>
            <person name="Hu C.X."/>
            <person name="Zhou Y.K."/>
            <person name="Han B.P."/>
            <person name="Song L.R."/>
            <person name="Shu W.S."/>
        </authorList>
    </citation>
    <scope>NUCLEOTIDE SEQUENCE [LARGE SCALE GENOMIC DNA]</scope>
    <source>
        <strain evidence="1 2">FACHB-3921</strain>
    </source>
</reference>
<organism evidence="1 2">
    <name type="scientific">Nostoc parmelioides FACHB-3921</name>
    <dbReference type="NCBI Taxonomy" id="2692909"/>
    <lineage>
        <taxon>Bacteria</taxon>
        <taxon>Bacillati</taxon>
        <taxon>Cyanobacteriota</taxon>
        <taxon>Cyanophyceae</taxon>
        <taxon>Nostocales</taxon>
        <taxon>Nostocaceae</taxon>
        <taxon>Nostoc</taxon>
    </lineage>
</organism>
<dbReference type="EMBL" id="JACJQL010000074">
    <property type="protein sequence ID" value="MBD2255003.1"/>
    <property type="molecule type" value="Genomic_DNA"/>
</dbReference>
<evidence type="ECO:0000313" key="1">
    <source>
        <dbReference type="EMBL" id="MBD2255003.1"/>
    </source>
</evidence>
<dbReference type="RefSeq" id="WP_190571589.1">
    <property type="nucleotide sequence ID" value="NZ_JACJQL010000074.1"/>
</dbReference>
<name>A0ABR8BM59_9NOSO</name>
<gene>
    <name evidence="1" type="ORF">H6G14_27650</name>
</gene>